<gene>
    <name evidence="2" type="ORF">RFI_39928</name>
</gene>
<keyword evidence="1" id="KW-0472">Membrane</keyword>
<keyword evidence="1" id="KW-0812">Transmembrane</keyword>
<evidence type="ECO:0000313" key="2">
    <source>
        <dbReference type="EMBL" id="ETN97600.1"/>
    </source>
</evidence>
<accession>X6L813</accession>
<proteinExistence type="predicted"/>
<reference evidence="2 3" key="1">
    <citation type="journal article" date="2013" name="Curr. Biol.">
        <title>The Genome of the Foraminiferan Reticulomyxa filosa.</title>
        <authorList>
            <person name="Glockner G."/>
            <person name="Hulsmann N."/>
            <person name="Schleicher M."/>
            <person name="Noegel A.A."/>
            <person name="Eichinger L."/>
            <person name="Gallinger C."/>
            <person name="Pawlowski J."/>
            <person name="Sierra R."/>
            <person name="Euteneuer U."/>
            <person name="Pillet L."/>
            <person name="Moustafa A."/>
            <person name="Platzer M."/>
            <person name="Groth M."/>
            <person name="Szafranski K."/>
            <person name="Schliwa M."/>
        </authorList>
    </citation>
    <scope>NUCLEOTIDE SEQUENCE [LARGE SCALE GENOMIC DNA]</scope>
</reference>
<keyword evidence="3" id="KW-1185">Reference proteome</keyword>
<comment type="caution">
    <text evidence="2">The sequence shown here is derived from an EMBL/GenBank/DDBJ whole genome shotgun (WGS) entry which is preliminary data.</text>
</comment>
<evidence type="ECO:0000313" key="3">
    <source>
        <dbReference type="Proteomes" id="UP000023152"/>
    </source>
</evidence>
<keyword evidence="1" id="KW-1133">Transmembrane helix</keyword>
<protein>
    <submittedName>
        <fullName evidence="2">Uncharacterized protein</fullName>
    </submittedName>
</protein>
<dbReference type="EMBL" id="ASPP01049197">
    <property type="protein sequence ID" value="ETN97600.1"/>
    <property type="molecule type" value="Genomic_DNA"/>
</dbReference>
<evidence type="ECO:0000256" key="1">
    <source>
        <dbReference type="SAM" id="Phobius"/>
    </source>
</evidence>
<dbReference type="Proteomes" id="UP000023152">
    <property type="component" value="Unassembled WGS sequence"/>
</dbReference>
<dbReference type="AlphaFoldDB" id="X6L813"/>
<feature type="transmembrane region" description="Helical" evidence="1">
    <location>
        <begin position="306"/>
        <end position="326"/>
    </location>
</feature>
<name>X6L813_RETFI</name>
<organism evidence="2 3">
    <name type="scientific">Reticulomyxa filosa</name>
    <dbReference type="NCBI Taxonomy" id="46433"/>
    <lineage>
        <taxon>Eukaryota</taxon>
        <taxon>Sar</taxon>
        <taxon>Rhizaria</taxon>
        <taxon>Retaria</taxon>
        <taxon>Foraminifera</taxon>
        <taxon>Monothalamids</taxon>
        <taxon>Reticulomyxidae</taxon>
        <taxon>Reticulomyxa</taxon>
    </lineage>
</organism>
<sequence length="381" mass="43898">MYIYLFVPQSKKKKQKNFEVFIIGKRRKLKLYLDPFITGFGGNNEKKLSGGMIKRKKKKRKMNIMFDITTKKLKLDLIIPTSKKRIKCIILNVLIIVGEELDQKIYYFNSIFIYIVRCGDMSSGLLSRRSNSLYSMDSTANTVTIFIVYSIQLIITESKSTQKKSQMITAVPSNSIDQKFFREQKCIKTTQDQIIRLEYYQGNTGVMERPAVELACNTYSVGDNVLAESEVFNVLSLAEDDIGTVYEPYGPIRYSAAQIVWSSNCADTNNQISNIANHLLIQFTIYSCCRRQSVSQITTEDHRSDAPYLIVYVVFILFSAVVYVLLKKNVNMDLFIVQKWGKKKKKQKCQSIVPLIYMGHVKKITSGNESFKKCKFVDRRK</sequence>